<accession>A0A9N9EZW3</accession>
<evidence type="ECO:0000313" key="3">
    <source>
        <dbReference type="EMBL" id="CAG8501008.1"/>
    </source>
</evidence>
<evidence type="ECO:0000313" key="4">
    <source>
        <dbReference type="Proteomes" id="UP000789759"/>
    </source>
</evidence>
<reference evidence="3" key="1">
    <citation type="submission" date="2021-06" db="EMBL/GenBank/DDBJ databases">
        <authorList>
            <person name="Kallberg Y."/>
            <person name="Tangrot J."/>
            <person name="Rosling A."/>
        </authorList>
    </citation>
    <scope>NUCLEOTIDE SEQUENCE</scope>
    <source>
        <strain evidence="3">FL966</strain>
    </source>
</reference>
<dbReference type="AlphaFoldDB" id="A0A9N9EZW3"/>
<feature type="compositionally biased region" description="Low complexity" evidence="2">
    <location>
        <begin position="94"/>
        <end position="144"/>
    </location>
</feature>
<keyword evidence="4" id="KW-1185">Reference proteome</keyword>
<evidence type="ECO:0000256" key="2">
    <source>
        <dbReference type="SAM" id="MobiDB-lite"/>
    </source>
</evidence>
<dbReference type="EMBL" id="CAJVQA010001062">
    <property type="protein sequence ID" value="CAG8501008.1"/>
    <property type="molecule type" value="Genomic_DNA"/>
</dbReference>
<feature type="non-terminal residue" evidence="3">
    <location>
        <position position="884"/>
    </location>
</feature>
<keyword evidence="1" id="KW-0175">Coiled coil</keyword>
<protein>
    <submittedName>
        <fullName evidence="3">8178_t:CDS:1</fullName>
    </submittedName>
</protein>
<dbReference type="Proteomes" id="UP000789759">
    <property type="component" value="Unassembled WGS sequence"/>
</dbReference>
<feature type="region of interest" description="Disordered" evidence="2">
    <location>
        <begin position="94"/>
        <end position="146"/>
    </location>
</feature>
<evidence type="ECO:0000256" key="1">
    <source>
        <dbReference type="SAM" id="Coils"/>
    </source>
</evidence>
<feature type="coiled-coil region" evidence="1">
    <location>
        <begin position="394"/>
        <end position="445"/>
    </location>
</feature>
<proteinExistence type="predicted"/>
<gene>
    <name evidence="3" type="ORF">CPELLU_LOCUS2448</name>
</gene>
<comment type="caution">
    <text evidence="3">The sequence shown here is derived from an EMBL/GenBank/DDBJ whole genome shotgun (WGS) entry which is preliminary data.</text>
</comment>
<name>A0A9N9EZW3_9GLOM</name>
<sequence length="884" mass="103201">MIKISEKIKKIELISDENDKTFNWKELYSNILEKFEIKFVPESIPSELKPSKVQIFECDLVINLNDVFKKHKNEKNEINAHFIRIYADVVQLSNNSSDNPSNDSSSDNSSPGNSSLDSSSPDNSSSDSSSSGNSPSDSSSDNPSHNLEIKLTKNHTVILIVARRFEVKQGYQISINFEEGMHFELLIYTKYMPELFAKIEKKDDKQYQLLIYTASEPISKHEEKDLQIHKINSSKIGGLISLHSEKSKEKPILDFKEIPNFDSIILQRKSFIKILRFSLQIAVALSYNDTDTTYNDTYDSTNVTQSILKWITDICEKMKDKPENEFEMTKKLYNNAVTMQKQLKTRNDKENSNFNFVPHLKMKDYKDQMYKLWQFAESYEKRYYEIMKSESIDKQRLEELNDRLLNHKDTAEMHTFLKEAENKKLESAENLKKKTEENLQVSFEKLGTGIDTWLKEQKDSAKKELFFAVVDLSLCIVNVVMSPGNITNAVNTAKGAIDAAKNVISDMNMKEIENFETTAQDDIQKGQELFNNLSSKANKIVDITKKLKSTENTAKDLHVQTKNMISEITSLDEKIDERLETDQKGIMLDIDLEPIKEGVDNLYKFLESIESDIDGAKEYLEALNKYVGFIDKYAKTKIDANEKRDTVLQYEKQEEIDGKIEHRLKERIQTLELETKSRNNEFKLLLFEHLINIRYYMTLFMEKYCHAFRYWSLSESKLELSVLKNFTEIDVNIMFKDLDDISSSKPQLKRTTIEFDEKIYIDKFKQDKSVELTIMPDCRKLNKYARLRIHAFRVYLDGAGPEGEQIALFIRHSGKFSDRDKKNQTYEFMSESSKRGFEYRVYNGYDHKFDIDPKYIDLDNIYYDEQDKEYHFTPTPFSQWTISL</sequence>
<organism evidence="3 4">
    <name type="scientific">Cetraspora pellucida</name>
    <dbReference type="NCBI Taxonomy" id="1433469"/>
    <lineage>
        <taxon>Eukaryota</taxon>
        <taxon>Fungi</taxon>
        <taxon>Fungi incertae sedis</taxon>
        <taxon>Mucoromycota</taxon>
        <taxon>Glomeromycotina</taxon>
        <taxon>Glomeromycetes</taxon>
        <taxon>Diversisporales</taxon>
        <taxon>Gigasporaceae</taxon>
        <taxon>Cetraspora</taxon>
    </lineage>
</organism>